<feature type="domain" description="Phospholipase C/D" evidence="1">
    <location>
        <begin position="5"/>
        <end position="150"/>
    </location>
</feature>
<proteinExistence type="predicted"/>
<reference evidence="2 3" key="1">
    <citation type="submission" date="2016-12" db="EMBL/GenBank/DDBJ databases">
        <title>Complete genome sequence of Clostridium kluyveri JZZ isolated from the pit mud of a Chinese flavor liquor-making factory.</title>
        <authorList>
            <person name="Wang Y."/>
        </authorList>
    </citation>
    <scope>NUCLEOTIDE SEQUENCE [LARGE SCALE GENOMIC DNA]</scope>
    <source>
        <strain evidence="2 3">JZZ</strain>
    </source>
</reference>
<dbReference type="Pfam" id="PF00882">
    <property type="entry name" value="Zn_dep_PLPC"/>
    <property type="match status" value="1"/>
</dbReference>
<dbReference type="AlphaFoldDB" id="A0A1L5F4M1"/>
<dbReference type="RefSeq" id="WP_073537662.1">
    <property type="nucleotide sequence ID" value="NZ_CP018335.1"/>
</dbReference>
<name>A0A1L5F4M1_CLOKL</name>
<protein>
    <recommendedName>
        <fullName evidence="1">Phospholipase C/D domain-containing protein</fullName>
    </recommendedName>
</protein>
<sequence>MNFFTHIAISKIIYEHLKNKMKLDKRYFIYGNLKPDLSLKINQVSHTFDNYFSYVCSCGNNLMKGGASVKDFSIKLGEICHYTCDFFCMYHLNTEIFNKSIDHFLYELKLHFKFLELTRKEKFEIKIEDNNLTKNIKSIIFNMRLKYLSEIASMEKDISYAVNTATWVCESVGLFLTNSMTFVPCNEMDSYTNLTVV</sequence>
<gene>
    <name evidence="2" type="ORF">BS101_04060</name>
</gene>
<dbReference type="EMBL" id="CP018335">
    <property type="protein sequence ID" value="APM37966.1"/>
    <property type="molecule type" value="Genomic_DNA"/>
</dbReference>
<dbReference type="OrthoDB" id="2878022at2"/>
<organism evidence="2 3">
    <name type="scientific">Clostridium kluyveri</name>
    <dbReference type="NCBI Taxonomy" id="1534"/>
    <lineage>
        <taxon>Bacteria</taxon>
        <taxon>Bacillati</taxon>
        <taxon>Bacillota</taxon>
        <taxon>Clostridia</taxon>
        <taxon>Eubacteriales</taxon>
        <taxon>Clostridiaceae</taxon>
        <taxon>Clostridium</taxon>
    </lineage>
</organism>
<evidence type="ECO:0000313" key="2">
    <source>
        <dbReference type="EMBL" id="APM37966.1"/>
    </source>
</evidence>
<evidence type="ECO:0000313" key="3">
    <source>
        <dbReference type="Proteomes" id="UP000184604"/>
    </source>
</evidence>
<dbReference type="InterPro" id="IPR029002">
    <property type="entry name" value="PLPC/GPLD1"/>
</dbReference>
<accession>A0A1L5F4M1</accession>
<dbReference type="Proteomes" id="UP000184604">
    <property type="component" value="Chromosome"/>
</dbReference>
<evidence type="ECO:0000259" key="1">
    <source>
        <dbReference type="Pfam" id="PF00882"/>
    </source>
</evidence>